<organism evidence="2 3">
    <name type="scientific">Portunus trituberculatus</name>
    <name type="common">Swimming crab</name>
    <name type="synonym">Neptunus trituberculatus</name>
    <dbReference type="NCBI Taxonomy" id="210409"/>
    <lineage>
        <taxon>Eukaryota</taxon>
        <taxon>Metazoa</taxon>
        <taxon>Ecdysozoa</taxon>
        <taxon>Arthropoda</taxon>
        <taxon>Crustacea</taxon>
        <taxon>Multicrustacea</taxon>
        <taxon>Malacostraca</taxon>
        <taxon>Eumalacostraca</taxon>
        <taxon>Eucarida</taxon>
        <taxon>Decapoda</taxon>
        <taxon>Pleocyemata</taxon>
        <taxon>Brachyura</taxon>
        <taxon>Eubrachyura</taxon>
        <taxon>Portunoidea</taxon>
        <taxon>Portunidae</taxon>
        <taxon>Portuninae</taxon>
        <taxon>Portunus</taxon>
    </lineage>
</organism>
<accession>A0A5B7DYI0</accession>
<gene>
    <name evidence="2" type="ORF">E2C01_019186</name>
</gene>
<dbReference type="AlphaFoldDB" id="A0A5B7DYI0"/>
<dbReference type="EMBL" id="VSRR010001550">
    <property type="protein sequence ID" value="MPC26056.1"/>
    <property type="molecule type" value="Genomic_DNA"/>
</dbReference>
<evidence type="ECO:0000313" key="3">
    <source>
        <dbReference type="Proteomes" id="UP000324222"/>
    </source>
</evidence>
<name>A0A5B7DYI0_PORTR</name>
<protein>
    <submittedName>
        <fullName evidence="2">Uncharacterized protein</fullName>
    </submittedName>
</protein>
<sequence length="98" mass="10754">MGNAGLWTDVPINYGEYTGSMGGRSTQYRGEEEPSFSLNEPDTEPQMVRSRPRLDPVTDNDLSSPKLDPLTEPDLSKLDPVTDADLSNLMLEPGRSSP</sequence>
<evidence type="ECO:0000256" key="1">
    <source>
        <dbReference type="SAM" id="MobiDB-lite"/>
    </source>
</evidence>
<evidence type="ECO:0000313" key="2">
    <source>
        <dbReference type="EMBL" id="MPC26056.1"/>
    </source>
</evidence>
<comment type="caution">
    <text evidence="2">The sequence shown here is derived from an EMBL/GenBank/DDBJ whole genome shotgun (WGS) entry which is preliminary data.</text>
</comment>
<dbReference type="Proteomes" id="UP000324222">
    <property type="component" value="Unassembled WGS sequence"/>
</dbReference>
<feature type="region of interest" description="Disordered" evidence="1">
    <location>
        <begin position="1"/>
        <end position="98"/>
    </location>
</feature>
<proteinExistence type="predicted"/>
<reference evidence="2 3" key="1">
    <citation type="submission" date="2019-05" db="EMBL/GenBank/DDBJ databases">
        <title>Another draft genome of Portunus trituberculatus and its Hox gene families provides insights of decapod evolution.</title>
        <authorList>
            <person name="Jeong J.-H."/>
            <person name="Song I."/>
            <person name="Kim S."/>
            <person name="Choi T."/>
            <person name="Kim D."/>
            <person name="Ryu S."/>
            <person name="Kim W."/>
        </authorList>
    </citation>
    <scope>NUCLEOTIDE SEQUENCE [LARGE SCALE GENOMIC DNA]</scope>
    <source>
        <tissue evidence="2">Muscle</tissue>
    </source>
</reference>
<keyword evidence="3" id="KW-1185">Reference proteome</keyword>